<dbReference type="Pfam" id="PF00583">
    <property type="entry name" value="Acetyltransf_1"/>
    <property type="match status" value="1"/>
</dbReference>
<comment type="caution">
    <text evidence="2">The sequence shown here is derived from an EMBL/GenBank/DDBJ whole genome shotgun (WGS) entry which is preliminary data.</text>
</comment>
<name>A0A916X7J0_9HYPH</name>
<protein>
    <submittedName>
        <fullName evidence="2">N-acetyltransferase GCN5</fullName>
    </submittedName>
</protein>
<dbReference type="RefSeq" id="WP_188607196.1">
    <property type="nucleotide sequence ID" value="NZ_BMGG01000001.1"/>
</dbReference>
<dbReference type="CDD" id="cd04301">
    <property type="entry name" value="NAT_SF"/>
    <property type="match status" value="1"/>
</dbReference>
<sequence>MTIEPISPQSPSPGAVVRHAISDDDLTACFPVIAELRPRLENAGAWRARASAMAGDGYRVLAVWNGERALAVAGYRVMENLIHGRFLYVDDLVTAADQRGNGFGAALLRELSIIGARQACVHLALDTATDNVAAQRFYRREGLADRAIRFVKLLEAAP</sequence>
<dbReference type="EMBL" id="BMGG01000001">
    <property type="protein sequence ID" value="GGC45822.1"/>
    <property type="molecule type" value="Genomic_DNA"/>
</dbReference>
<dbReference type="PROSITE" id="PS51186">
    <property type="entry name" value="GNAT"/>
    <property type="match status" value="1"/>
</dbReference>
<proteinExistence type="predicted"/>
<reference evidence="2" key="2">
    <citation type="submission" date="2020-09" db="EMBL/GenBank/DDBJ databases">
        <authorList>
            <person name="Sun Q."/>
            <person name="Zhou Y."/>
        </authorList>
    </citation>
    <scope>NUCLEOTIDE SEQUENCE</scope>
    <source>
        <strain evidence="2">CGMCC 1.12919</strain>
    </source>
</reference>
<accession>A0A916X7J0</accession>
<organism evidence="2 3">
    <name type="scientific">Chelatococcus reniformis</name>
    <dbReference type="NCBI Taxonomy" id="1494448"/>
    <lineage>
        <taxon>Bacteria</taxon>
        <taxon>Pseudomonadati</taxon>
        <taxon>Pseudomonadota</taxon>
        <taxon>Alphaproteobacteria</taxon>
        <taxon>Hyphomicrobiales</taxon>
        <taxon>Chelatococcaceae</taxon>
        <taxon>Chelatococcus</taxon>
    </lineage>
</organism>
<keyword evidence="3" id="KW-1185">Reference proteome</keyword>
<dbReference type="GO" id="GO:0016747">
    <property type="term" value="F:acyltransferase activity, transferring groups other than amino-acyl groups"/>
    <property type="evidence" value="ECO:0007669"/>
    <property type="project" value="InterPro"/>
</dbReference>
<dbReference type="Gene3D" id="3.40.630.30">
    <property type="match status" value="1"/>
</dbReference>
<reference evidence="2" key="1">
    <citation type="journal article" date="2014" name="Int. J. Syst. Evol. Microbiol.">
        <title>Complete genome sequence of Corynebacterium casei LMG S-19264T (=DSM 44701T), isolated from a smear-ripened cheese.</title>
        <authorList>
            <consortium name="US DOE Joint Genome Institute (JGI-PGF)"/>
            <person name="Walter F."/>
            <person name="Albersmeier A."/>
            <person name="Kalinowski J."/>
            <person name="Ruckert C."/>
        </authorList>
    </citation>
    <scope>NUCLEOTIDE SEQUENCE</scope>
    <source>
        <strain evidence="2">CGMCC 1.12919</strain>
    </source>
</reference>
<dbReference type="InterPro" id="IPR000182">
    <property type="entry name" value="GNAT_dom"/>
</dbReference>
<evidence type="ECO:0000259" key="1">
    <source>
        <dbReference type="PROSITE" id="PS51186"/>
    </source>
</evidence>
<gene>
    <name evidence="2" type="ORF">GCM10010994_01200</name>
</gene>
<dbReference type="SUPFAM" id="SSF55729">
    <property type="entry name" value="Acyl-CoA N-acyltransferases (Nat)"/>
    <property type="match status" value="1"/>
</dbReference>
<evidence type="ECO:0000313" key="3">
    <source>
        <dbReference type="Proteomes" id="UP000637002"/>
    </source>
</evidence>
<dbReference type="InterPro" id="IPR016181">
    <property type="entry name" value="Acyl_CoA_acyltransferase"/>
</dbReference>
<dbReference type="Proteomes" id="UP000637002">
    <property type="component" value="Unassembled WGS sequence"/>
</dbReference>
<feature type="domain" description="N-acetyltransferase" evidence="1">
    <location>
        <begin position="15"/>
        <end position="158"/>
    </location>
</feature>
<dbReference type="AlphaFoldDB" id="A0A916X7J0"/>
<evidence type="ECO:0000313" key="2">
    <source>
        <dbReference type="EMBL" id="GGC45822.1"/>
    </source>
</evidence>